<proteinExistence type="inferred from homology"/>
<dbReference type="InterPro" id="IPR015413">
    <property type="entry name" value="Methionyl/Leucyl_tRNA_Synth"/>
</dbReference>
<keyword evidence="3 6" id="KW-0067">ATP-binding</keyword>
<dbReference type="PANTHER" id="PTHR43326">
    <property type="entry name" value="METHIONYL-TRNA SYNTHETASE"/>
    <property type="match status" value="1"/>
</dbReference>
<keyword evidence="5 6" id="KW-0030">Aminoacyl-tRNA synthetase</keyword>
<evidence type="ECO:0000256" key="2">
    <source>
        <dbReference type="ARBA" id="ARBA00022741"/>
    </source>
</evidence>
<dbReference type="PANTHER" id="PTHR43326:SF1">
    <property type="entry name" value="METHIONINE--TRNA LIGASE, MITOCHONDRIAL"/>
    <property type="match status" value="1"/>
</dbReference>
<dbReference type="GO" id="GO:0004825">
    <property type="term" value="F:methionine-tRNA ligase activity"/>
    <property type="evidence" value="ECO:0007669"/>
    <property type="project" value="InterPro"/>
</dbReference>
<dbReference type="InterPro" id="IPR009080">
    <property type="entry name" value="tRNAsynth_Ia_anticodon-bd"/>
</dbReference>
<dbReference type="InterPro" id="IPR014729">
    <property type="entry name" value="Rossmann-like_a/b/a_fold"/>
</dbReference>
<dbReference type="Gene3D" id="2.170.220.10">
    <property type="match status" value="1"/>
</dbReference>
<dbReference type="GO" id="GO:0005524">
    <property type="term" value="F:ATP binding"/>
    <property type="evidence" value="ECO:0007669"/>
    <property type="project" value="UniProtKB-KW"/>
</dbReference>
<dbReference type="RefSeq" id="XP_028868505.1">
    <property type="nucleotide sequence ID" value="XM_029012672.1"/>
</dbReference>
<evidence type="ECO:0000259" key="7">
    <source>
        <dbReference type="Pfam" id="PF09334"/>
    </source>
</evidence>
<evidence type="ECO:0000256" key="4">
    <source>
        <dbReference type="ARBA" id="ARBA00022917"/>
    </source>
</evidence>
<evidence type="ECO:0000313" key="8">
    <source>
        <dbReference type="EMBL" id="GBE62262.1"/>
    </source>
</evidence>
<dbReference type="Gene3D" id="3.40.50.620">
    <property type="entry name" value="HUPs"/>
    <property type="match status" value="1"/>
</dbReference>
<feature type="domain" description="Methionyl/Leucyl tRNA synthetase" evidence="7">
    <location>
        <begin position="5"/>
        <end position="74"/>
    </location>
</feature>
<dbReference type="EMBL" id="BDSA01000004">
    <property type="protein sequence ID" value="GBE62262.1"/>
    <property type="molecule type" value="Genomic_DNA"/>
</dbReference>
<name>A0A2H6KGZ2_9APIC</name>
<dbReference type="OrthoDB" id="24670at2759"/>
<dbReference type="GeneID" id="39876032"/>
<dbReference type="SUPFAM" id="SSF52374">
    <property type="entry name" value="Nucleotidylyl transferase"/>
    <property type="match status" value="1"/>
</dbReference>
<keyword evidence="9" id="KW-1185">Reference proteome</keyword>
<dbReference type="SUPFAM" id="SSF47323">
    <property type="entry name" value="Anticodon-binding domain of a subclass of class I aminoacyl-tRNA synthetases"/>
    <property type="match status" value="1"/>
</dbReference>
<accession>A0A2H6KGZ2</accession>
<evidence type="ECO:0000256" key="3">
    <source>
        <dbReference type="ARBA" id="ARBA00022840"/>
    </source>
</evidence>
<keyword evidence="1 6" id="KW-0436">Ligase</keyword>
<evidence type="ECO:0000256" key="1">
    <source>
        <dbReference type="ARBA" id="ARBA00022598"/>
    </source>
</evidence>
<dbReference type="AlphaFoldDB" id="A0A2H6KGZ2"/>
<evidence type="ECO:0000313" key="9">
    <source>
        <dbReference type="Proteomes" id="UP000236319"/>
    </source>
</evidence>
<dbReference type="Pfam" id="PF09334">
    <property type="entry name" value="tRNA-synt_1g"/>
    <property type="match status" value="2"/>
</dbReference>
<comment type="caution">
    <text evidence="8">The sequence shown here is derived from an EMBL/GenBank/DDBJ whole genome shotgun (WGS) entry which is preliminary data.</text>
</comment>
<dbReference type="VEuPathDB" id="PiroplasmaDB:BOVATA_037550"/>
<keyword evidence="2 6" id="KW-0547">Nucleotide-binding</keyword>
<dbReference type="Gene3D" id="1.10.730.10">
    <property type="entry name" value="Isoleucyl-tRNA Synthetase, Domain 1"/>
    <property type="match status" value="1"/>
</dbReference>
<reference evidence="8 9" key="1">
    <citation type="journal article" date="2017" name="BMC Genomics">
        <title>Whole-genome assembly of Babesia ovata and comparative genomics between closely related pathogens.</title>
        <authorList>
            <person name="Yamagishi J."/>
            <person name="Asada M."/>
            <person name="Hakimi H."/>
            <person name="Tanaka T.Q."/>
            <person name="Sugimoto C."/>
            <person name="Kawazu S."/>
        </authorList>
    </citation>
    <scope>NUCLEOTIDE SEQUENCE [LARGE SCALE GENOMIC DNA]</scope>
    <source>
        <strain evidence="8 9">Miyake</strain>
    </source>
</reference>
<evidence type="ECO:0000256" key="5">
    <source>
        <dbReference type="ARBA" id="ARBA00023146"/>
    </source>
</evidence>
<organism evidence="8 9">
    <name type="scientific">Babesia ovata</name>
    <dbReference type="NCBI Taxonomy" id="189622"/>
    <lineage>
        <taxon>Eukaryota</taxon>
        <taxon>Sar</taxon>
        <taxon>Alveolata</taxon>
        <taxon>Apicomplexa</taxon>
        <taxon>Aconoidasida</taxon>
        <taxon>Piroplasmida</taxon>
        <taxon>Babesiidae</taxon>
        <taxon>Babesia</taxon>
    </lineage>
</organism>
<gene>
    <name evidence="8" type="ORF">BOVATA_037550</name>
</gene>
<comment type="similarity">
    <text evidence="6">Belongs to the class-I aminoacyl-tRNA synthetase family.</text>
</comment>
<feature type="domain" description="Methionyl/Leucyl tRNA synthetase" evidence="7">
    <location>
        <begin position="90"/>
        <end position="283"/>
    </location>
</feature>
<dbReference type="GO" id="GO:0006431">
    <property type="term" value="P:methionyl-tRNA aminoacylation"/>
    <property type="evidence" value="ECO:0007669"/>
    <property type="project" value="TreeGrafter"/>
</dbReference>
<evidence type="ECO:0000256" key="6">
    <source>
        <dbReference type="RuleBase" id="RU363039"/>
    </source>
</evidence>
<sequence length="426" mass="49047">MLPHYVEDMRTHYREVLSSYNVRADINIHTAEDDHGRTVRWAFNHLLCNGDIYEGLHKGYFSPAEDAYYTSFQIANGRSPQGFEVQPIADKAYFFRLSKYKDALRQLISEEGFLTPKERKNEALSLLKGDLPDVAITRSNTRWGVPLDIPGFEDHTIYVWFDALMAYALKNRDDEHCNNTIMIFGKDILRFIALMWPALLMSLDMPLPRQMICHGWLTCNGDKISKSKGEKVLALPAIGTADVSRFVLMSMGAFGEDSNFDSSRMEQLSELVKDKYANLTHRITGLMNNRGVHELEHREESHTEPLTKQLVNGWDVLQETMQHYRIDVYITELNRLAAEINSYITRNQLWGVRNEDDFRRHCLVLCRALLVLTVYLYPIMPLLAQMNMERLQPHIDEVPVEIGAASDILQALGKVDFKPRHLGPLM</sequence>
<dbReference type="InterPro" id="IPR023457">
    <property type="entry name" value="Met-tRNA_synth_2"/>
</dbReference>
<keyword evidence="4 6" id="KW-0648">Protein biosynthesis</keyword>
<dbReference type="Proteomes" id="UP000236319">
    <property type="component" value="Unassembled WGS sequence"/>
</dbReference>
<protein>
    <submittedName>
        <fullName evidence="8">Methionyl-tRNA synthetase</fullName>
    </submittedName>
</protein>